<dbReference type="RefSeq" id="WP_184111301.1">
    <property type="nucleotide sequence ID" value="NZ_BNAJ01000004.1"/>
</dbReference>
<accession>A0A7W8KE93</accession>
<dbReference type="AlphaFoldDB" id="A0A7W8KE93"/>
<dbReference type="EMBL" id="JACHFK010000004">
    <property type="protein sequence ID" value="MBB5376584.1"/>
    <property type="molecule type" value="Genomic_DNA"/>
</dbReference>
<evidence type="ECO:0000256" key="1">
    <source>
        <dbReference type="SAM" id="Phobius"/>
    </source>
</evidence>
<dbReference type="EMBL" id="BNAJ01000004">
    <property type="protein sequence ID" value="GHF42978.1"/>
    <property type="molecule type" value="Genomic_DNA"/>
</dbReference>
<keyword evidence="1" id="KW-0812">Transmembrane</keyword>
<evidence type="ECO:0000313" key="5">
    <source>
        <dbReference type="Proteomes" id="UP000619376"/>
    </source>
</evidence>
<comment type="caution">
    <text evidence="3">The sequence shown here is derived from an EMBL/GenBank/DDBJ whole genome shotgun (WGS) entry which is preliminary data.</text>
</comment>
<keyword evidence="5" id="KW-1185">Reference proteome</keyword>
<evidence type="ECO:0000313" key="3">
    <source>
        <dbReference type="EMBL" id="MBB5376584.1"/>
    </source>
</evidence>
<dbReference type="Proteomes" id="UP000619376">
    <property type="component" value="Unassembled WGS sequence"/>
</dbReference>
<dbReference type="Proteomes" id="UP000539473">
    <property type="component" value="Unassembled WGS sequence"/>
</dbReference>
<feature type="transmembrane region" description="Helical" evidence="1">
    <location>
        <begin position="6"/>
        <end position="24"/>
    </location>
</feature>
<evidence type="ECO:0000313" key="2">
    <source>
        <dbReference type="EMBL" id="GHF42978.1"/>
    </source>
</evidence>
<protein>
    <submittedName>
        <fullName evidence="3">Transketolase C-terminal domain/subunit</fullName>
    </submittedName>
</protein>
<reference evidence="5" key="2">
    <citation type="journal article" date="2019" name="Int. J. Syst. Evol. Microbiol.">
        <title>The Global Catalogue of Microorganisms (GCM) 10K type strain sequencing project: providing services to taxonomists for standard genome sequencing and annotation.</title>
        <authorList>
            <consortium name="The Broad Institute Genomics Platform"/>
            <consortium name="The Broad Institute Genome Sequencing Center for Infectious Disease"/>
            <person name="Wu L."/>
            <person name="Ma J."/>
        </authorList>
    </citation>
    <scope>NUCLEOTIDE SEQUENCE [LARGE SCALE GENOMIC DNA]</scope>
    <source>
        <strain evidence="5">CGMCC 1.18437</strain>
    </source>
</reference>
<keyword evidence="1" id="KW-1133">Transmembrane helix</keyword>
<gene>
    <name evidence="2" type="ORF">GCM10017781_19180</name>
    <name evidence="3" type="ORF">HNQ07_002048</name>
</gene>
<reference evidence="2" key="4">
    <citation type="submission" date="2024-05" db="EMBL/GenBank/DDBJ databases">
        <authorList>
            <person name="Sun Q."/>
            <person name="Zhou Y."/>
        </authorList>
    </citation>
    <scope>NUCLEOTIDE SEQUENCE</scope>
    <source>
        <strain evidence="2">CGMCC 1.18437</strain>
    </source>
</reference>
<keyword evidence="1" id="KW-0472">Membrane</keyword>
<name>A0A7W8KE93_9DEIO</name>
<organism evidence="3 4">
    <name type="scientific">Deinococcus metalli</name>
    <dbReference type="NCBI Taxonomy" id="1141878"/>
    <lineage>
        <taxon>Bacteria</taxon>
        <taxon>Thermotogati</taxon>
        <taxon>Deinococcota</taxon>
        <taxon>Deinococci</taxon>
        <taxon>Deinococcales</taxon>
        <taxon>Deinococcaceae</taxon>
        <taxon>Deinococcus</taxon>
    </lineage>
</organism>
<feature type="transmembrane region" description="Helical" evidence="1">
    <location>
        <begin position="31"/>
        <end position="53"/>
    </location>
</feature>
<sequence>MNLRSWGWVLIAVAVAMTVFFAAWHPRALVVGLAPAVLMCVAGGLMLTGRWPVPPR</sequence>
<reference evidence="2" key="1">
    <citation type="journal article" date="2014" name="Int. J. Syst. Evol. Microbiol.">
        <title>Complete genome of a new Firmicutes species belonging to the dominant human colonic microbiota ('Ruminococcus bicirculans') reveals two chromosomes and a selective capacity to utilize plant glucans.</title>
        <authorList>
            <consortium name="NISC Comparative Sequencing Program"/>
            <person name="Wegmann U."/>
            <person name="Louis P."/>
            <person name="Goesmann A."/>
            <person name="Henrissat B."/>
            <person name="Duncan S.H."/>
            <person name="Flint H.J."/>
        </authorList>
    </citation>
    <scope>NUCLEOTIDE SEQUENCE</scope>
    <source>
        <strain evidence="2">CGMCC 1.18437</strain>
    </source>
</reference>
<evidence type="ECO:0000313" key="4">
    <source>
        <dbReference type="Proteomes" id="UP000539473"/>
    </source>
</evidence>
<proteinExistence type="predicted"/>
<reference evidence="3 4" key="3">
    <citation type="submission" date="2020-08" db="EMBL/GenBank/DDBJ databases">
        <title>Genomic Encyclopedia of Type Strains, Phase IV (KMG-IV): sequencing the most valuable type-strain genomes for metagenomic binning, comparative biology and taxonomic classification.</title>
        <authorList>
            <person name="Goeker M."/>
        </authorList>
    </citation>
    <scope>NUCLEOTIDE SEQUENCE [LARGE SCALE GENOMIC DNA]</scope>
    <source>
        <strain evidence="3 4">DSM 27521</strain>
    </source>
</reference>